<dbReference type="InterPro" id="IPR016197">
    <property type="entry name" value="Chromo-like_dom_sf"/>
</dbReference>
<protein>
    <submittedName>
        <fullName evidence="5">Putative heterochromatin protein 1</fullName>
    </submittedName>
</protein>
<comment type="subcellular location">
    <subcellularLocation>
        <location evidence="1">Nucleus</location>
    </subcellularLocation>
</comment>
<evidence type="ECO:0000256" key="1">
    <source>
        <dbReference type="ARBA" id="ARBA00004123"/>
    </source>
</evidence>
<name>U5EPA8_9DIPT</name>
<feature type="compositionally biased region" description="Basic residues" evidence="3">
    <location>
        <begin position="197"/>
        <end position="206"/>
    </location>
</feature>
<feature type="non-terminal residue" evidence="5">
    <location>
        <position position="1"/>
    </location>
</feature>
<dbReference type="GO" id="GO:0005634">
    <property type="term" value="C:nucleus"/>
    <property type="evidence" value="ECO:0007669"/>
    <property type="project" value="UniProtKB-SubCell"/>
</dbReference>
<dbReference type="InterPro" id="IPR000953">
    <property type="entry name" value="Chromo/chromo_shadow_dom"/>
</dbReference>
<dbReference type="SUPFAM" id="SSF54160">
    <property type="entry name" value="Chromo domain-like"/>
    <property type="match status" value="2"/>
</dbReference>
<reference evidence="5" key="1">
    <citation type="journal article" date="2014" name="Insect Biochem. Mol. Biol.">
        <title>An insight into the sialome of the frog biting fly, Corethrella appendiculata.</title>
        <authorList>
            <person name="Ribeiro J.M.C."/>
            <person name="Chagas A.C."/>
            <person name="Pham V.M."/>
            <person name="Lounibos L.P."/>
            <person name="Calvo E."/>
        </authorList>
    </citation>
    <scope>NUCLEOTIDE SEQUENCE</scope>
    <source>
        <tissue evidence="5">Salivary glands</tissue>
    </source>
</reference>
<dbReference type="CDD" id="cd00024">
    <property type="entry name" value="CD_CSD"/>
    <property type="match status" value="2"/>
</dbReference>
<sequence>KSKSAKKSVENENDDDPIDDKPKRGASKKNSKAEENNDQEEEEEEEYEVEDIVDHKKERGKTLYRIRWKNYGEESDTWEPEKTLSCPEIIKKYKKKIQDEEGKGKKKTEVSSDPNAEYEVEKILDVHFKKDKKREFLIRWKGFTSNDDTWEPEENLNCVDLIEKFMSKLQNAKDSSQKELRMNRKHTERFTLTTKEHGRKVSKRNAGRQRVCYYDAE</sequence>
<dbReference type="PANTHER" id="PTHR22812">
    <property type="entry name" value="CHROMOBOX PROTEIN"/>
    <property type="match status" value="1"/>
</dbReference>
<dbReference type="SMART" id="SM00298">
    <property type="entry name" value="CHROMO"/>
    <property type="match status" value="2"/>
</dbReference>
<dbReference type="Gene3D" id="2.40.50.40">
    <property type="match status" value="2"/>
</dbReference>
<dbReference type="EMBL" id="GANO01004782">
    <property type="protein sequence ID" value="JAB55089.1"/>
    <property type="molecule type" value="mRNA"/>
</dbReference>
<dbReference type="PRINTS" id="PR00504">
    <property type="entry name" value="CHROMODOMAIN"/>
</dbReference>
<evidence type="ECO:0000259" key="4">
    <source>
        <dbReference type="PROSITE" id="PS50013"/>
    </source>
</evidence>
<dbReference type="GO" id="GO:0005694">
    <property type="term" value="C:chromosome"/>
    <property type="evidence" value="ECO:0007669"/>
    <property type="project" value="UniProtKB-ARBA"/>
</dbReference>
<dbReference type="InterPro" id="IPR051219">
    <property type="entry name" value="Heterochromatin_chromo-domain"/>
</dbReference>
<dbReference type="Pfam" id="PF00385">
    <property type="entry name" value="Chromo"/>
    <property type="match status" value="2"/>
</dbReference>
<feature type="domain" description="Chromo" evidence="4">
    <location>
        <begin position="118"/>
        <end position="177"/>
    </location>
</feature>
<dbReference type="PROSITE" id="PS50013">
    <property type="entry name" value="CHROMO_2"/>
    <property type="match status" value="2"/>
</dbReference>
<feature type="region of interest" description="Disordered" evidence="3">
    <location>
        <begin position="95"/>
        <end position="115"/>
    </location>
</feature>
<feature type="compositionally biased region" description="Basic and acidic residues" evidence="3">
    <location>
        <begin position="96"/>
        <end position="110"/>
    </location>
</feature>
<dbReference type="PROSITE" id="PS00598">
    <property type="entry name" value="CHROMO_1"/>
    <property type="match status" value="2"/>
</dbReference>
<evidence type="ECO:0000256" key="2">
    <source>
        <dbReference type="ARBA" id="ARBA00023242"/>
    </source>
</evidence>
<accession>U5EPA8</accession>
<dbReference type="InterPro" id="IPR023780">
    <property type="entry name" value="Chromo_domain"/>
</dbReference>
<dbReference type="InterPro" id="IPR023779">
    <property type="entry name" value="Chromodomain_CS"/>
</dbReference>
<dbReference type="InterPro" id="IPR017984">
    <property type="entry name" value="Chromo_dom_subgr"/>
</dbReference>
<evidence type="ECO:0000256" key="3">
    <source>
        <dbReference type="SAM" id="MobiDB-lite"/>
    </source>
</evidence>
<organism evidence="5">
    <name type="scientific">Corethrella appendiculata</name>
    <dbReference type="NCBI Taxonomy" id="1370023"/>
    <lineage>
        <taxon>Eukaryota</taxon>
        <taxon>Metazoa</taxon>
        <taxon>Ecdysozoa</taxon>
        <taxon>Arthropoda</taxon>
        <taxon>Hexapoda</taxon>
        <taxon>Insecta</taxon>
        <taxon>Pterygota</taxon>
        <taxon>Neoptera</taxon>
        <taxon>Endopterygota</taxon>
        <taxon>Diptera</taxon>
        <taxon>Nematocera</taxon>
        <taxon>Culicoidea</taxon>
        <taxon>Chaoboridae</taxon>
        <taxon>Corethrella</taxon>
    </lineage>
</organism>
<keyword evidence="2" id="KW-0539">Nucleus</keyword>
<proteinExistence type="evidence at transcript level"/>
<feature type="region of interest" description="Disordered" evidence="3">
    <location>
        <begin position="173"/>
        <end position="206"/>
    </location>
</feature>
<feature type="region of interest" description="Disordered" evidence="3">
    <location>
        <begin position="1"/>
        <end position="53"/>
    </location>
</feature>
<evidence type="ECO:0000313" key="5">
    <source>
        <dbReference type="EMBL" id="JAB55089.1"/>
    </source>
</evidence>
<feature type="domain" description="Chromo" evidence="4">
    <location>
        <begin position="47"/>
        <end position="105"/>
    </location>
</feature>
<feature type="compositionally biased region" description="Acidic residues" evidence="3">
    <location>
        <begin position="36"/>
        <end position="51"/>
    </location>
</feature>
<dbReference type="AlphaFoldDB" id="U5EPA8"/>